<evidence type="ECO:0000256" key="15">
    <source>
        <dbReference type="ARBA" id="ARBA00047174"/>
    </source>
</evidence>
<keyword evidence="8" id="KW-0186">Copper</keyword>
<keyword evidence="6" id="KW-0136">Cellulose degradation</keyword>
<evidence type="ECO:0000256" key="13">
    <source>
        <dbReference type="ARBA" id="ARBA00044502"/>
    </source>
</evidence>
<dbReference type="InterPro" id="IPR005103">
    <property type="entry name" value="AA9_LPMO"/>
</dbReference>
<sequence length="111" mass="11247">MDIPRPADTAAGVYLMRAEVIALRTVSSAGGAQSYISCYQITVAGGIASVAATPAGVQFPGALKASDPGILINIHAKTEKRVDPGPDMVPGGTMKQAGSGCDGRAKTCSQR</sequence>
<evidence type="ECO:0000256" key="9">
    <source>
        <dbReference type="ARBA" id="ARBA00023033"/>
    </source>
</evidence>
<evidence type="ECO:0000256" key="2">
    <source>
        <dbReference type="ARBA" id="ARBA00004613"/>
    </source>
</evidence>
<evidence type="ECO:0000256" key="8">
    <source>
        <dbReference type="ARBA" id="ARBA00023008"/>
    </source>
</evidence>
<keyword evidence="4" id="KW-0479">Metal-binding</keyword>
<keyword evidence="9" id="KW-0503">Monooxygenase</keyword>
<organism evidence="18 19">
    <name type="scientific">Anthostomella pinea</name>
    <dbReference type="NCBI Taxonomy" id="933095"/>
    <lineage>
        <taxon>Eukaryota</taxon>
        <taxon>Fungi</taxon>
        <taxon>Dikarya</taxon>
        <taxon>Ascomycota</taxon>
        <taxon>Pezizomycotina</taxon>
        <taxon>Sordariomycetes</taxon>
        <taxon>Xylariomycetidae</taxon>
        <taxon>Xylariales</taxon>
        <taxon>Xylariaceae</taxon>
        <taxon>Anthostomella</taxon>
    </lineage>
</organism>
<evidence type="ECO:0000256" key="7">
    <source>
        <dbReference type="ARBA" id="ARBA00023002"/>
    </source>
</evidence>
<dbReference type="AlphaFoldDB" id="A0AAI8YL16"/>
<comment type="cofactor">
    <cofactor evidence="1">
        <name>Cu(2+)</name>
        <dbReference type="ChEBI" id="CHEBI:29036"/>
    </cofactor>
</comment>
<dbReference type="Proteomes" id="UP001295740">
    <property type="component" value="Unassembled WGS sequence"/>
</dbReference>
<evidence type="ECO:0000256" key="14">
    <source>
        <dbReference type="ARBA" id="ARBA00045077"/>
    </source>
</evidence>
<keyword evidence="5" id="KW-0732">Signal</keyword>
<feature type="domain" description="Auxiliary Activity family 9 catalytic" evidence="17">
    <location>
        <begin position="6"/>
        <end position="77"/>
    </location>
</feature>
<evidence type="ECO:0000259" key="17">
    <source>
        <dbReference type="Pfam" id="PF03443"/>
    </source>
</evidence>
<feature type="region of interest" description="Disordered" evidence="16">
    <location>
        <begin position="81"/>
        <end position="111"/>
    </location>
</feature>
<comment type="similarity">
    <text evidence="13">Belongs to the polysaccharide monooxygenase AA9 family.</text>
</comment>
<comment type="subcellular location">
    <subcellularLocation>
        <location evidence="2">Secreted</location>
    </subcellularLocation>
</comment>
<evidence type="ECO:0000256" key="16">
    <source>
        <dbReference type="SAM" id="MobiDB-lite"/>
    </source>
</evidence>
<keyword evidence="19" id="KW-1185">Reference proteome</keyword>
<dbReference type="GO" id="GO:0005576">
    <property type="term" value="C:extracellular region"/>
    <property type="evidence" value="ECO:0007669"/>
    <property type="project" value="UniProtKB-SubCell"/>
</dbReference>
<dbReference type="Pfam" id="PF03443">
    <property type="entry name" value="AA9"/>
    <property type="match status" value="1"/>
</dbReference>
<name>A0AAI8YL16_9PEZI</name>
<dbReference type="EC" id="1.14.99.56" evidence="15"/>
<dbReference type="Gene3D" id="2.70.50.70">
    <property type="match status" value="1"/>
</dbReference>
<dbReference type="GO" id="GO:0004497">
    <property type="term" value="F:monooxygenase activity"/>
    <property type="evidence" value="ECO:0007669"/>
    <property type="project" value="UniProtKB-KW"/>
</dbReference>
<keyword evidence="10" id="KW-1015">Disulfide bond</keyword>
<protein>
    <recommendedName>
        <fullName evidence="15">lytic cellulose monooxygenase (C4-dehydrogenating)</fullName>
        <ecNumber evidence="15">1.14.99.56</ecNumber>
    </recommendedName>
</protein>
<evidence type="ECO:0000313" key="18">
    <source>
        <dbReference type="EMBL" id="CAJ2511192.1"/>
    </source>
</evidence>
<reference evidence="18" key="1">
    <citation type="submission" date="2023-10" db="EMBL/GenBank/DDBJ databases">
        <authorList>
            <person name="Hackl T."/>
        </authorList>
    </citation>
    <scope>NUCLEOTIDE SEQUENCE</scope>
</reference>
<evidence type="ECO:0000256" key="1">
    <source>
        <dbReference type="ARBA" id="ARBA00001973"/>
    </source>
</evidence>
<evidence type="ECO:0000256" key="12">
    <source>
        <dbReference type="ARBA" id="ARBA00023326"/>
    </source>
</evidence>
<dbReference type="PANTHER" id="PTHR33353:SF9">
    <property type="entry name" value="ENDOGLUCANASE II"/>
    <property type="match status" value="1"/>
</dbReference>
<keyword evidence="12" id="KW-0624">Polysaccharide degradation</keyword>
<evidence type="ECO:0000313" key="19">
    <source>
        <dbReference type="Proteomes" id="UP001295740"/>
    </source>
</evidence>
<keyword evidence="3" id="KW-0964">Secreted</keyword>
<keyword evidence="11" id="KW-0119">Carbohydrate metabolism</keyword>
<evidence type="ECO:0000256" key="4">
    <source>
        <dbReference type="ARBA" id="ARBA00022723"/>
    </source>
</evidence>
<evidence type="ECO:0000256" key="3">
    <source>
        <dbReference type="ARBA" id="ARBA00022525"/>
    </source>
</evidence>
<evidence type="ECO:0000256" key="5">
    <source>
        <dbReference type="ARBA" id="ARBA00022729"/>
    </source>
</evidence>
<evidence type="ECO:0000256" key="10">
    <source>
        <dbReference type="ARBA" id="ARBA00023157"/>
    </source>
</evidence>
<dbReference type="PANTHER" id="PTHR33353">
    <property type="entry name" value="PUTATIVE (AFU_ORTHOLOGUE AFUA_1G12560)-RELATED"/>
    <property type="match status" value="1"/>
</dbReference>
<dbReference type="InterPro" id="IPR049892">
    <property type="entry name" value="AA9"/>
</dbReference>
<comment type="caution">
    <text evidence="18">The sequence shown here is derived from an EMBL/GenBank/DDBJ whole genome shotgun (WGS) entry which is preliminary data.</text>
</comment>
<dbReference type="EMBL" id="CAUWAG010000018">
    <property type="protein sequence ID" value="CAJ2511192.1"/>
    <property type="molecule type" value="Genomic_DNA"/>
</dbReference>
<dbReference type="GO" id="GO:0030245">
    <property type="term" value="P:cellulose catabolic process"/>
    <property type="evidence" value="ECO:0007669"/>
    <property type="project" value="UniProtKB-KW"/>
</dbReference>
<evidence type="ECO:0000256" key="11">
    <source>
        <dbReference type="ARBA" id="ARBA00023277"/>
    </source>
</evidence>
<gene>
    <name evidence="18" type="ORF">KHLLAP_LOCUS11660</name>
</gene>
<accession>A0AAI8YL16</accession>
<dbReference type="GO" id="GO:0046872">
    <property type="term" value="F:metal ion binding"/>
    <property type="evidence" value="ECO:0007669"/>
    <property type="project" value="UniProtKB-KW"/>
</dbReference>
<keyword evidence="7" id="KW-0560">Oxidoreductase</keyword>
<evidence type="ECO:0000256" key="6">
    <source>
        <dbReference type="ARBA" id="ARBA00023001"/>
    </source>
</evidence>
<proteinExistence type="inferred from homology"/>
<comment type="catalytic activity">
    <reaction evidence="14">
        <text>[(1-&gt;4)-beta-D-glucosyl]n+m + reduced acceptor + O2 = 4-dehydro-beta-D-glucosyl-[(1-&gt;4)-beta-D-glucosyl]n-1 + [(1-&gt;4)-beta-D-glucosyl]m + acceptor + H2O.</text>
        <dbReference type="EC" id="1.14.99.56"/>
    </reaction>
</comment>